<keyword evidence="4" id="KW-1185">Reference proteome</keyword>
<organism evidence="3 4">
    <name type="scientific">Cerrena zonata</name>
    <dbReference type="NCBI Taxonomy" id="2478898"/>
    <lineage>
        <taxon>Eukaryota</taxon>
        <taxon>Fungi</taxon>
        <taxon>Dikarya</taxon>
        <taxon>Basidiomycota</taxon>
        <taxon>Agaricomycotina</taxon>
        <taxon>Agaricomycetes</taxon>
        <taxon>Polyporales</taxon>
        <taxon>Cerrenaceae</taxon>
        <taxon>Cerrena</taxon>
    </lineage>
</organism>
<reference evidence="3 4" key="1">
    <citation type="submission" date="2022-09" db="EMBL/GenBank/DDBJ databases">
        <authorList>
            <person name="Palmer J.M."/>
        </authorList>
    </citation>
    <scope>NUCLEOTIDE SEQUENCE [LARGE SCALE GENOMIC DNA]</scope>
    <source>
        <strain evidence="3 4">DSM 7382</strain>
    </source>
</reference>
<feature type="transmembrane region" description="Helical" evidence="1">
    <location>
        <begin position="33"/>
        <end position="53"/>
    </location>
</feature>
<keyword evidence="1" id="KW-1133">Transmembrane helix</keyword>
<keyword evidence="1" id="KW-0472">Membrane</keyword>
<dbReference type="Proteomes" id="UP001385951">
    <property type="component" value="Unassembled WGS sequence"/>
</dbReference>
<dbReference type="InterPro" id="IPR045340">
    <property type="entry name" value="DUF6533"/>
</dbReference>
<evidence type="ECO:0000259" key="2">
    <source>
        <dbReference type="Pfam" id="PF20151"/>
    </source>
</evidence>
<comment type="caution">
    <text evidence="3">The sequence shown here is derived from an EMBL/GenBank/DDBJ whole genome shotgun (WGS) entry which is preliminary data.</text>
</comment>
<keyword evidence="1" id="KW-0812">Transmembrane</keyword>
<gene>
    <name evidence="3" type="ORF">QCA50_008726</name>
</gene>
<dbReference type="Pfam" id="PF20151">
    <property type="entry name" value="DUF6533"/>
    <property type="match status" value="1"/>
</dbReference>
<sequence>MSRDIDTVWHTSNPNVSGSAPDAKVQLWTYLKLSLILVVVASSLLFWDYLLTIRDEWRYIWRRKFSLVTMLYFINRYVTMTYRLFVLIEMFSIHGVTPAAANKMSVYYSSR</sequence>
<accession>A0AAW0GAJ9</accession>
<proteinExistence type="predicted"/>
<evidence type="ECO:0000256" key="1">
    <source>
        <dbReference type="SAM" id="Phobius"/>
    </source>
</evidence>
<feature type="domain" description="DUF6533" evidence="2">
    <location>
        <begin position="38"/>
        <end position="80"/>
    </location>
</feature>
<feature type="transmembrane region" description="Helical" evidence="1">
    <location>
        <begin position="65"/>
        <end position="85"/>
    </location>
</feature>
<name>A0AAW0GAJ9_9APHY</name>
<dbReference type="EMBL" id="JASBNA010000011">
    <property type="protein sequence ID" value="KAK7688354.1"/>
    <property type="molecule type" value="Genomic_DNA"/>
</dbReference>
<dbReference type="AlphaFoldDB" id="A0AAW0GAJ9"/>
<evidence type="ECO:0000313" key="4">
    <source>
        <dbReference type="Proteomes" id="UP001385951"/>
    </source>
</evidence>
<protein>
    <recommendedName>
        <fullName evidence="2">DUF6533 domain-containing protein</fullName>
    </recommendedName>
</protein>
<evidence type="ECO:0000313" key="3">
    <source>
        <dbReference type="EMBL" id="KAK7688354.1"/>
    </source>
</evidence>